<gene>
    <name evidence="3" type="ORF">J2Z31_000169</name>
</gene>
<comment type="function">
    <text evidence="2">NDH-1 shuttles electrons from NADH, via FMN and iron-sulfur (Fe-S) centers, to quinones in the respiratory chain. Couples the redox reaction to proton translocation (for every two electrons transferred, four hydrogen ions are translocated across the cytoplasmic membrane), and thus conserves the redox energy in a proton gradient.</text>
</comment>
<dbReference type="Proteomes" id="UP000730739">
    <property type="component" value="Unassembled WGS sequence"/>
</dbReference>
<dbReference type="PANTHER" id="PTHR33269">
    <property type="entry name" value="NADH-UBIQUINONE OXIDOREDUCTASE CHAIN 6"/>
    <property type="match status" value="1"/>
</dbReference>
<dbReference type="EMBL" id="JAGILA010000001">
    <property type="protein sequence ID" value="MBP2233679.1"/>
    <property type="molecule type" value="Genomic_DNA"/>
</dbReference>
<keyword evidence="2" id="KW-0472">Membrane</keyword>
<proteinExistence type="inferred from homology"/>
<evidence type="ECO:0000313" key="4">
    <source>
        <dbReference type="Proteomes" id="UP000730739"/>
    </source>
</evidence>
<comment type="similarity">
    <text evidence="1 2">Belongs to the complex I subunit 6 family.</text>
</comment>
<keyword evidence="2" id="KW-1133">Transmembrane helix</keyword>
<accession>A0ABS4QSP4</accession>
<feature type="transmembrane region" description="Helical" evidence="2">
    <location>
        <begin position="122"/>
        <end position="143"/>
    </location>
</feature>
<evidence type="ECO:0000256" key="1">
    <source>
        <dbReference type="ARBA" id="ARBA00005698"/>
    </source>
</evidence>
<keyword evidence="2" id="KW-0812">Transmembrane</keyword>
<keyword evidence="2" id="KW-1003">Cell membrane</keyword>
<evidence type="ECO:0000256" key="2">
    <source>
        <dbReference type="RuleBase" id="RU004429"/>
    </source>
</evidence>
<dbReference type="EC" id="7.1.1.-" evidence="2"/>
<dbReference type="InterPro" id="IPR042106">
    <property type="entry name" value="Nuo/plastoQ_OxRdtase_6_NuoJ"/>
</dbReference>
<evidence type="ECO:0000313" key="3">
    <source>
        <dbReference type="EMBL" id="MBP2233679.1"/>
    </source>
</evidence>
<keyword evidence="2" id="KW-0874">Quinone</keyword>
<keyword evidence="4" id="KW-1185">Reference proteome</keyword>
<sequence>MKKPILGHTFPVRLDLGAGRSRPERGHVGGAASMAQGFFLLFAAVSVITALMLVLARNPVHSALALMACFLQISAIFVLLDAPLLAVIQIFVYVGAIMVLFLFVIMMIDVREAVAERFLPSGNLPAMALLGLLGVEMMVLVFWSDRFSLAAPVASRGGDQIRDLSTTLFSDYLLPFEVASVILLAALVGAIVLARKESG</sequence>
<feature type="transmembrane region" description="Helical" evidence="2">
    <location>
        <begin position="63"/>
        <end position="80"/>
    </location>
</feature>
<name>A0ABS4QSP4_9HYPH</name>
<dbReference type="Pfam" id="PF00499">
    <property type="entry name" value="Oxidored_q3"/>
    <property type="match status" value="1"/>
</dbReference>
<dbReference type="PANTHER" id="PTHR33269:SF17">
    <property type="entry name" value="NADH-UBIQUINONE OXIDOREDUCTASE CHAIN 6"/>
    <property type="match status" value="1"/>
</dbReference>
<protein>
    <recommendedName>
        <fullName evidence="2">NADH-quinone oxidoreductase subunit J</fullName>
        <ecNumber evidence="2">7.1.1.-</ecNumber>
    </recommendedName>
</protein>
<feature type="transmembrane region" description="Helical" evidence="2">
    <location>
        <begin position="37"/>
        <end position="56"/>
    </location>
</feature>
<organism evidence="3 4">
    <name type="scientific">Sinorhizobium kostiense</name>
    <dbReference type="NCBI Taxonomy" id="76747"/>
    <lineage>
        <taxon>Bacteria</taxon>
        <taxon>Pseudomonadati</taxon>
        <taxon>Pseudomonadota</taxon>
        <taxon>Alphaproteobacteria</taxon>
        <taxon>Hyphomicrobiales</taxon>
        <taxon>Rhizobiaceae</taxon>
        <taxon>Sinorhizobium/Ensifer group</taxon>
        <taxon>Sinorhizobium</taxon>
    </lineage>
</organism>
<comment type="catalytic activity">
    <reaction evidence="2">
        <text>a quinone + NADH + 5 H(+)(in) = a quinol + NAD(+) + 4 H(+)(out)</text>
        <dbReference type="Rhea" id="RHEA:57888"/>
        <dbReference type="ChEBI" id="CHEBI:15378"/>
        <dbReference type="ChEBI" id="CHEBI:24646"/>
        <dbReference type="ChEBI" id="CHEBI:57540"/>
        <dbReference type="ChEBI" id="CHEBI:57945"/>
        <dbReference type="ChEBI" id="CHEBI:132124"/>
    </reaction>
</comment>
<keyword evidence="2" id="KW-0520">NAD</keyword>
<feature type="transmembrane region" description="Helical" evidence="2">
    <location>
        <begin position="86"/>
        <end position="110"/>
    </location>
</feature>
<dbReference type="Gene3D" id="1.20.120.1200">
    <property type="entry name" value="NADH-ubiquinone/plastoquinone oxidoreductase chain 6, subunit NuoJ"/>
    <property type="match status" value="1"/>
</dbReference>
<comment type="subcellular location">
    <subcellularLocation>
        <location evidence="2">Cell membrane</location>
        <topology evidence="2">Multi-pass membrane protein</topology>
    </subcellularLocation>
</comment>
<comment type="caution">
    <text evidence="3">The sequence shown here is derived from an EMBL/GenBank/DDBJ whole genome shotgun (WGS) entry which is preliminary data.</text>
</comment>
<reference evidence="3 4" key="1">
    <citation type="submission" date="2021-03" db="EMBL/GenBank/DDBJ databases">
        <title>Genomic Encyclopedia of Type Strains, Phase IV (KMG-IV): sequencing the most valuable type-strain genomes for metagenomic binning, comparative biology and taxonomic classification.</title>
        <authorList>
            <person name="Goeker M."/>
        </authorList>
    </citation>
    <scope>NUCLEOTIDE SEQUENCE [LARGE SCALE GENOMIC DNA]</scope>
    <source>
        <strain evidence="3 4">DSM 13372</strain>
    </source>
</reference>
<feature type="transmembrane region" description="Helical" evidence="2">
    <location>
        <begin position="172"/>
        <end position="194"/>
    </location>
</feature>
<dbReference type="InterPro" id="IPR001457">
    <property type="entry name" value="NADH_UbQ/plastoQ_OxRdtase_su6"/>
</dbReference>